<organism evidence="2 3">
    <name type="scientific">Ktedonospora formicarum</name>
    <dbReference type="NCBI Taxonomy" id="2778364"/>
    <lineage>
        <taxon>Bacteria</taxon>
        <taxon>Bacillati</taxon>
        <taxon>Chloroflexota</taxon>
        <taxon>Ktedonobacteria</taxon>
        <taxon>Ktedonobacterales</taxon>
        <taxon>Ktedonobacteraceae</taxon>
        <taxon>Ktedonospora</taxon>
    </lineage>
</organism>
<reference evidence="2" key="1">
    <citation type="submission" date="2020-10" db="EMBL/GenBank/DDBJ databases">
        <title>Taxonomic study of unclassified bacteria belonging to the class Ktedonobacteria.</title>
        <authorList>
            <person name="Yabe S."/>
            <person name="Wang C.M."/>
            <person name="Zheng Y."/>
            <person name="Sakai Y."/>
            <person name="Cavaletti L."/>
            <person name="Monciardini P."/>
            <person name="Donadio S."/>
        </authorList>
    </citation>
    <scope>NUCLEOTIDE SEQUENCE</scope>
    <source>
        <strain evidence="2">SOSP1-1</strain>
    </source>
</reference>
<comment type="caution">
    <text evidence="2">The sequence shown here is derived from an EMBL/GenBank/DDBJ whole genome shotgun (WGS) entry which is preliminary data.</text>
</comment>
<accession>A0A8J3I2A9</accession>
<keyword evidence="3" id="KW-1185">Reference proteome</keyword>
<dbReference type="SMART" id="SM00507">
    <property type="entry name" value="HNHc"/>
    <property type="match status" value="1"/>
</dbReference>
<feature type="domain" description="Reverse transcriptase" evidence="1">
    <location>
        <begin position="80"/>
        <end position="365"/>
    </location>
</feature>
<dbReference type="SUPFAM" id="SSF56672">
    <property type="entry name" value="DNA/RNA polymerases"/>
    <property type="match status" value="1"/>
</dbReference>
<evidence type="ECO:0000313" key="3">
    <source>
        <dbReference type="Proteomes" id="UP000612362"/>
    </source>
</evidence>
<evidence type="ECO:0000259" key="1">
    <source>
        <dbReference type="PROSITE" id="PS50878"/>
    </source>
</evidence>
<gene>
    <name evidence="2" type="ORF">KSX_56290</name>
</gene>
<dbReference type="InterPro" id="IPR003615">
    <property type="entry name" value="HNH_nuc"/>
</dbReference>
<dbReference type="InterPro" id="IPR024937">
    <property type="entry name" value="Domain_X"/>
</dbReference>
<dbReference type="InterPro" id="IPR051083">
    <property type="entry name" value="GrpII_Intron_Splice-Mob/Def"/>
</dbReference>
<dbReference type="InterPro" id="IPR000477">
    <property type="entry name" value="RT_dom"/>
</dbReference>
<dbReference type="CDD" id="cd00085">
    <property type="entry name" value="HNHc"/>
    <property type="match status" value="1"/>
</dbReference>
<dbReference type="PANTHER" id="PTHR34047">
    <property type="entry name" value="NUCLEAR INTRON MATURASE 1, MITOCHONDRIAL-RELATED"/>
    <property type="match status" value="1"/>
</dbReference>
<sequence>MVSIEKKVKVREMRDAETVLSIIRERGKKGLPLERVYRHLFNPELYILAYSRIYSNEGAMTKGVTSETADGMSLAKIHTIIEALRYERYEWKPARRTYILKKNGKKRPLGIPTWSDKLVQEVLRLILEAYFEPRFSPQSHGFRPERGCHTALSEIQHEWTGVRWFLEGDIAQYFDTMDHGILVEILSETIHDGRFIQLISKLLKAGYLEEWHWNATLSGCPQGGVISPILSNLYLNKFDNWVETVLIPQYTKGEKRKLNSSWQQTCNQLYKLRKQGQRDQVKEVVKRQRSLPSRDPRDPNYRRLRYVRYADDTLFGFIGPKEEAEEIKRQIKEWLQANLKLELSEEKTLITNATQQSARFLGYEIINQQGDNQITRGKRAVNGRVGLRVPRDLIEKKCVAYMQQGKIIHRAEKMEESDFAIIYQYQQVYRGIVQYYLLAYDVSKLGYLHWVMRISLMKTLAAKYKVSMKAIIAKYQSSVQTLEGKTLRCLATTLEREGKTPLVARFGGISLKRQPAAILNDHPPFPAYGSTELVKRFRATTCELCGSREYTEVHHIRKLADLENKGGRETPRWKRRMAAMRRKTLVVCRTCHHEIHAGKYDKSIGTNR</sequence>
<name>A0A8J3I2A9_9CHLR</name>
<protein>
    <submittedName>
        <fullName evidence="2">Maturase</fullName>
    </submittedName>
</protein>
<dbReference type="Pfam" id="PF01348">
    <property type="entry name" value="Intron_maturas2"/>
    <property type="match status" value="1"/>
</dbReference>
<dbReference type="InterPro" id="IPR043502">
    <property type="entry name" value="DNA/RNA_pol_sf"/>
</dbReference>
<dbReference type="Pfam" id="PF00078">
    <property type="entry name" value="RVT_1"/>
    <property type="match status" value="1"/>
</dbReference>
<dbReference type="EMBL" id="BNJF01000003">
    <property type="protein sequence ID" value="GHO47466.1"/>
    <property type="molecule type" value="Genomic_DNA"/>
</dbReference>
<dbReference type="InterPro" id="IPR049030">
    <property type="entry name" value="AI2M-like_HNH"/>
</dbReference>
<dbReference type="Pfam" id="PF21368">
    <property type="entry name" value="AI2M-like_HNH"/>
    <property type="match status" value="1"/>
</dbReference>
<dbReference type="PROSITE" id="PS50878">
    <property type="entry name" value="RT_POL"/>
    <property type="match status" value="1"/>
</dbReference>
<dbReference type="Proteomes" id="UP000612362">
    <property type="component" value="Unassembled WGS sequence"/>
</dbReference>
<evidence type="ECO:0000313" key="2">
    <source>
        <dbReference type="EMBL" id="GHO47466.1"/>
    </source>
</evidence>
<dbReference type="CDD" id="cd01651">
    <property type="entry name" value="RT_G2_intron"/>
    <property type="match status" value="1"/>
</dbReference>
<dbReference type="AlphaFoldDB" id="A0A8J3I2A9"/>
<proteinExistence type="predicted"/>
<dbReference type="PANTHER" id="PTHR34047:SF8">
    <property type="entry name" value="PROTEIN YKFC"/>
    <property type="match status" value="1"/>
</dbReference>
<dbReference type="GO" id="GO:0006397">
    <property type="term" value="P:mRNA processing"/>
    <property type="evidence" value="ECO:0007669"/>
    <property type="project" value="InterPro"/>
</dbReference>